<evidence type="ECO:0000256" key="1">
    <source>
        <dbReference type="ARBA" id="ARBA00001933"/>
    </source>
</evidence>
<dbReference type="InterPro" id="IPR036052">
    <property type="entry name" value="TrpB-like_PALP_sf"/>
</dbReference>
<keyword evidence="2" id="KW-0663">Pyridoxal phosphate</keyword>
<sequence>MVSDFHKVIGKEIREQSLEMWGDKPGVILTYVGGGSLAIGMFHEFLQDPKVKIIRVQHHGNFWKDLSTLKDEKSRLIHGALTYILMNDEGNYIHDTQISNPR</sequence>
<dbReference type="SUPFAM" id="SSF53686">
    <property type="entry name" value="Tryptophan synthase beta subunit-like PLP-dependent enzymes"/>
    <property type="match status" value="1"/>
</dbReference>
<reference evidence="4 5" key="1">
    <citation type="journal article" date="2017" name="Nat. Commun.">
        <title>Genome assembly with in vitro proximity ligation data and whole-genome triplication in lettuce.</title>
        <authorList>
            <person name="Reyes-Chin-Wo S."/>
            <person name="Wang Z."/>
            <person name="Yang X."/>
            <person name="Kozik A."/>
            <person name="Arikit S."/>
            <person name="Song C."/>
            <person name="Xia L."/>
            <person name="Froenicke L."/>
            <person name="Lavelle D.O."/>
            <person name="Truco M.J."/>
            <person name="Xia R."/>
            <person name="Zhu S."/>
            <person name="Xu C."/>
            <person name="Xu H."/>
            <person name="Xu X."/>
            <person name="Cox K."/>
            <person name="Korf I."/>
            <person name="Meyers B.C."/>
            <person name="Michelmore R.W."/>
        </authorList>
    </citation>
    <scope>NUCLEOTIDE SEQUENCE [LARGE SCALE GENOMIC DNA]</scope>
    <source>
        <strain evidence="5">cv. Salinas</strain>
        <tissue evidence="4">Seedlings</tissue>
    </source>
</reference>
<gene>
    <name evidence="4" type="ORF">LSAT_V11C700384960</name>
</gene>
<dbReference type="EMBL" id="NBSK02000007">
    <property type="protein sequence ID" value="KAJ0197412.1"/>
    <property type="molecule type" value="Genomic_DNA"/>
</dbReference>
<name>A0A9R1V2L4_LACSA</name>
<proteinExistence type="predicted"/>
<evidence type="ECO:0000313" key="4">
    <source>
        <dbReference type="EMBL" id="KAJ0197412.1"/>
    </source>
</evidence>
<keyword evidence="3" id="KW-0472">Membrane</keyword>
<keyword evidence="3" id="KW-1133">Transmembrane helix</keyword>
<comment type="cofactor">
    <cofactor evidence="1">
        <name>pyridoxal 5'-phosphate</name>
        <dbReference type="ChEBI" id="CHEBI:597326"/>
    </cofactor>
</comment>
<feature type="transmembrane region" description="Helical" evidence="3">
    <location>
        <begin position="28"/>
        <end position="46"/>
    </location>
</feature>
<dbReference type="GO" id="GO:0004834">
    <property type="term" value="F:tryptophan synthase activity"/>
    <property type="evidence" value="ECO:0007669"/>
    <property type="project" value="InterPro"/>
</dbReference>
<dbReference type="Proteomes" id="UP000235145">
    <property type="component" value="Unassembled WGS sequence"/>
</dbReference>
<evidence type="ECO:0000256" key="2">
    <source>
        <dbReference type="ARBA" id="ARBA00022898"/>
    </source>
</evidence>
<dbReference type="PANTHER" id="PTHR48077">
    <property type="entry name" value="TRYPTOPHAN SYNTHASE-RELATED"/>
    <property type="match status" value="1"/>
</dbReference>
<protein>
    <submittedName>
        <fullName evidence="4">Uncharacterized protein</fullName>
    </submittedName>
</protein>
<keyword evidence="3" id="KW-0812">Transmembrane</keyword>
<accession>A0A9R1V2L4</accession>
<dbReference type="AlphaFoldDB" id="A0A9R1V2L4"/>
<keyword evidence="5" id="KW-1185">Reference proteome</keyword>
<dbReference type="PANTHER" id="PTHR48077:SF3">
    <property type="entry name" value="TRYPTOPHAN SYNTHASE"/>
    <property type="match status" value="1"/>
</dbReference>
<comment type="caution">
    <text evidence="4">The sequence shown here is derived from an EMBL/GenBank/DDBJ whole genome shotgun (WGS) entry which is preliminary data.</text>
</comment>
<dbReference type="InterPro" id="IPR023026">
    <property type="entry name" value="Trp_synth_beta/beta-like"/>
</dbReference>
<evidence type="ECO:0000313" key="5">
    <source>
        <dbReference type="Proteomes" id="UP000235145"/>
    </source>
</evidence>
<evidence type="ECO:0000256" key="3">
    <source>
        <dbReference type="SAM" id="Phobius"/>
    </source>
</evidence>
<organism evidence="4 5">
    <name type="scientific">Lactuca sativa</name>
    <name type="common">Garden lettuce</name>
    <dbReference type="NCBI Taxonomy" id="4236"/>
    <lineage>
        <taxon>Eukaryota</taxon>
        <taxon>Viridiplantae</taxon>
        <taxon>Streptophyta</taxon>
        <taxon>Embryophyta</taxon>
        <taxon>Tracheophyta</taxon>
        <taxon>Spermatophyta</taxon>
        <taxon>Magnoliopsida</taxon>
        <taxon>eudicotyledons</taxon>
        <taxon>Gunneridae</taxon>
        <taxon>Pentapetalae</taxon>
        <taxon>asterids</taxon>
        <taxon>campanulids</taxon>
        <taxon>Asterales</taxon>
        <taxon>Asteraceae</taxon>
        <taxon>Cichorioideae</taxon>
        <taxon>Cichorieae</taxon>
        <taxon>Lactucinae</taxon>
        <taxon>Lactuca</taxon>
    </lineage>
</organism>
<dbReference type="Gene3D" id="3.40.50.1100">
    <property type="match status" value="1"/>
</dbReference>